<feature type="domain" description="OmpR/PhoB-type" evidence="7">
    <location>
        <begin position="126"/>
        <end position="224"/>
    </location>
</feature>
<dbReference type="GO" id="GO:0003677">
    <property type="term" value="F:DNA binding"/>
    <property type="evidence" value="ECO:0007669"/>
    <property type="project" value="UniProtKB-KW"/>
</dbReference>
<comment type="caution">
    <text evidence="8">The sequence shown here is derived from an EMBL/GenBank/DDBJ whole genome shotgun (WGS) entry which is preliminary data.</text>
</comment>
<protein>
    <submittedName>
        <fullName evidence="8">DNA-binding response OmpR family regulator</fullName>
    </submittedName>
</protein>
<name>A0ABU0AT16_9FIRM</name>
<dbReference type="RefSeq" id="WP_307494796.1">
    <property type="nucleotide sequence ID" value="NZ_JAUSTN010000001.1"/>
</dbReference>
<dbReference type="InterPro" id="IPR036388">
    <property type="entry name" value="WH-like_DNA-bd_sf"/>
</dbReference>
<dbReference type="PANTHER" id="PTHR48111:SF2">
    <property type="entry name" value="RESPONSE REGULATOR SAER"/>
    <property type="match status" value="1"/>
</dbReference>
<feature type="DNA-binding region" description="OmpR/PhoB-type" evidence="5">
    <location>
        <begin position="126"/>
        <end position="224"/>
    </location>
</feature>
<dbReference type="Gene3D" id="1.10.10.10">
    <property type="entry name" value="Winged helix-like DNA-binding domain superfamily/Winged helix DNA-binding domain"/>
    <property type="match status" value="1"/>
</dbReference>
<dbReference type="Pfam" id="PF00072">
    <property type="entry name" value="Response_reg"/>
    <property type="match status" value="1"/>
</dbReference>
<evidence type="ECO:0000256" key="3">
    <source>
        <dbReference type="ARBA" id="ARBA00023163"/>
    </source>
</evidence>
<evidence type="ECO:0000259" key="7">
    <source>
        <dbReference type="PROSITE" id="PS51755"/>
    </source>
</evidence>
<feature type="modified residue" description="4-aspartylphosphate" evidence="4">
    <location>
        <position position="51"/>
    </location>
</feature>
<dbReference type="SMART" id="SM00448">
    <property type="entry name" value="REC"/>
    <property type="match status" value="1"/>
</dbReference>
<keyword evidence="1" id="KW-0805">Transcription regulation</keyword>
<evidence type="ECO:0000256" key="2">
    <source>
        <dbReference type="ARBA" id="ARBA00023125"/>
    </source>
</evidence>
<dbReference type="InterPro" id="IPR011006">
    <property type="entry name" value="CheY-like_superfamily"/>
</dbReference>
<dbReference type="SMART" id="SM00862">
    <property type="entry name" value="Trans_reg_C"/>
    <property type="match status" value="1"/>
</dbReference>
<reference evidence="8 9" key="1">
    <citation type="submission" date="2023-07" db="EMBL/GenBank/DDBJ databases">
        <title>Genomic Encyclopedia of Type Strains, Phase IV (KMG-IV): sequencing the most valuable type-strain genomes for metagenomic binning, comparative biology and taxonomic classification.</title>
        <authorList>
            <person name="Goeker M."/>
        </authorList>
    </citation>
    <scope>NUCLEOTIDE SEQUENCE [LARGE SCALE GENOMIC DNA]</scope>
    <source>
        <strain evidence="8 9">DSM 22616</strain>
    </source>
</reference>
<dbReference type="PANTHER" id="PTHR48111">
    <property type="entry name" value="REGULATOR OF RPOS"/>
    <property type="match status" value="1"/>
</dbReference>
<keyword evidence="2 5" id="KW-0238">DNA-binding</keyword>
<dbReference type="SUPFAM" id="SSF52172">
    <property type="entry name" value="CheY-like"/>
    <property type="match status" value="1"/>
</dbReference>
<keyword evidence="4" id="KW-0597">Phosphoprotein</keyword>
<evidence type="ECO:0000256" key="4">
    <source>
        <dbReference type="PROSITE-ProRule" id="PRU00169"/>
    </source>
</evidence>
<dbReference type="CDD" id="cd00383">
    <property type="entry name" value="trans_reg_C"/>
    <property type="match status" value="1"/>
</dbReference>
<evidence type="ECO:0000313" key="8">
    <source>
        <dbReference type="EMBL" id="MDQ0274009.1"/>
    </source>
</evidence>
<evidence type="ECO:0000256" key="1">
    <source>
        <dbReference type="ARBA" id="ARBA00023015"/>
    </source>
</evidence>
<dbReference type="PROSITE" id="PS51755">
    <property type="entry name" value="OMPR_PHOB"/>
    <property type="match status" value="1"/>
</dbReference>
<accession>A0ABU0AT16</accession>
<organism evidence="8 9">
    <name type="scientific">Peptoniphilus koenoeneniae</name>
    <dbReference type="NCBI Taxonomy" id="507751"/>
    <lineage>
        <taxon>Bacteria</taxon>
        <taxon>Bacillati</taxon>
        <taxon>Bacillota</taxon>
        <taxon>Tissierellia</taxon>
        <taxon>Tissierellales</taxon>
        <taxon>Peptoniphilaceae</taxon>
        <taxon>Peptoniphilus</taxon>
    </lineage>
</organism>
<evidence type="ECO:0000256" key="5">
    <source>
        <dbReference type="PROSITE-ProRule" id="PRU01091"/>
    </source>
</evidence>
<dbReference type="InterPro" id="IPR001867">
    <property type="entry name" value="OmpR/PhoB-type_DNA-bd"/>
</dbReference>
<feature type="domain" description="Response regulatory" evidence="6">
    <location>
        <begin position="2"/>
        <end position="116"/>
    </location>
</feature>
<gene>
    <name evidence="8" type="ORF">J2S72_000005</name>
</gene>
<evidence type="ECO:0000313" key="9">
    <source>
        <dbReference type="Proteomes" id="UP001236559"/>
    </source>
</evidence>
<dbReference type="InterPro" id="IPR039420">
    <property type="entry name" value="WalR-like"/>
</dbReference>
<sequence length="224" mass="26503">MKILIIEDNIDINNLLRDILIKENYEVRQCFTAMEALLQKDLEEFDLMILDLMMPVKSGEEFIKEIRDKSISIPIIVISAKIDVDSRVNVLNIGADDFIKKPFEKEDVLARIQANIRRYREFSKINSSLNYKNLKYNKQMENFTINGNELQLTKTELNILKLFIKNQNRIFTKKNLYEAVWQDNFAADEDTINVHISNIRNKIKKFDSEEYIETVWGIGYRLRK</sequence>
<keyword evidence="9" id="KW-1185">Reference proteome</keyword>
<dbReference type="EMBL" id="JAUSTN010000001">
    <property type="protein sequence ID" value="MDQ0274009.1"/>
    <property type="molecule type" value="Genomic_DNA"/>
</dbReference>
<dbReference type="InterPro" id="IPR001789">
    <property type="entry name" value="Sig_transdc_resp-reg_receiver"/>
</dbReference>
<dbReference type="PROSITE" id="PS50110">
    <property type="entry name" value="RESPONSE_REGULATORY"/>
    <property type="match status" value="1"/>
</dbReference>
<dbReference type="Pfam" id="PF00486">
    <property type="entry name" value="Trans_reg_C"/>
    <property type="match status" value="1"/>
</dbReference>
<proteinExistence type="predicted"/>
<evidence type="ECO:0000259" key="6">
    <source>
        <dbReference type="PROSITE" id="PS50110"/>
    </source>
</evidence>
<dbReference type="Gene3D" id="3.40.50.2300">
    <property type="match status" value="1"/>
</dbReference>
<keyword evidence="3" id="KW-0804">Transcription</keyword>
<dbReference type="Proteomes" id="UP001236559">
    <property type="component" value="Unassembled WGS sequence"/>
</dbReference>